<dbReference type="InterPro" id="IPR029006">
    <property type="entry name" value="ADF-H/Gelsolin-like_dom_sf"/>
</dbReference>
<feature type="compositionally biased region" description="Low complexity" evidence="3">
    <location>
        <begin position="859"/>
        <end position="874"/>
    </location>
</feature>
<evidence type="ECO:0000256" key="3">
    <source>
        <dbReference type="SAM" id="MobiDB-lite"/>
    </source>
</evidence>
<dbReference type="InterPro" id="IPR007122">
    <property type="entry name" value="Villin/Gelsolin"/>
</dbReference>
<keyword evidence="6" id="KW-1185">Reference proteome</keyword>
<organism evidence="5 6">
    <name type="scientific">Lactuca sativa</name>
    <name type="common">Garden lettuce</name>
    <dbReference type="NCBI Taxonomy" id="4236"/>
    <lineage>
        <taxon>Eukaryota</taxon>
        <taxon>Viridiplantae</taxon>
        <taxon>Streptophyta</taxon>
        <taxon>Embryophyta</taxon>
        <taxon>Tracheophyta</taxon>
        <taxon>Spermatophyta</taxon>
        <taxon>Magnoliopsida</taxon>
        <taxon>eudicotyledons</taxon>
        <taxon>Gunneridae</taxon>
        <taxon>Pentapetalae</taxon>
        <taxon>asterids</taxon>
        <taxon>campanulids</taxon>
        <taxon>Asterales</taxon>
        <taxon>Asteraceae</taxon>
        <taxon>Cichorioideae</taxon>
        <taxon>Cichorieae</taxon>
        <taxon>Lactucinae</taxon>
        <taxon>Lactuca</taxon>
    </lineage>
</organism>
<dbReference type="SUPFAM" id="SSF47050">
    <property type="entry name" value="VHP, Villin headpiece domain"/>
    <property type="match status" value="1"/>
</dbReference>
<dbReference type="CDD" id="cd11288">
    <property type="entry name" value="gelsolin_S5_like"/>
    <property type="match status" value="1"/>
</dbReference>
<evidence type="ECO:0000313" key="6">
    <source>
        <dbReference type="Proteomes" id="UP000235145"/>
    </source>
</evidence>
<proteinExistence type="predicted"/>
<evidence type="ECO:0000256" key="1">
    <source>
        <dbReference type="ARBA" id="ARBA00022467"/>
    </source>
</evidence>
<sequence length="1006" mass="111780">MSIRVLEPAFQGVGQKVGIEIWKIENSQPVLLPNSDHGRFSSGDSYIILKTAGKAGAYTYNIHFWLGKDANQDEAGAAAVKAVELDSVLGNRAVEYRELQGHESNRFLSYFKPCLIPPEGGFGSEVKTPEEEEEKEKEEEEEDGEEKEEKEEKEKPEPRLYTCKGKRVVRLKQVPFTRSTLNHDEIFILDTKDKIFMFNGANTNVQERFKALDVVQNMKERYHEGNCNVAIVDEGKLQSEGPSAEFWALFGGFAPIGGKKVSSDDDIIPEKTPPKLYCIVRGQFQEIEGELSKSSLHNDRCYLLYCGTDLFIWVGRTTPLPDKKSVMHAAEEFILKENLPKSTPVTRIGQGHETSSFKSNFASWSVASAASAPEETRGKVAALLKQQGAFVKGQTKTAPVEEDVPPLLGENGKIEVSDHKLVWRIDGEEKTELPKEDIGKFYSGDCYICLYSYHSDEKKEDHYLCCWIGKDSIQEDQKTAVQQTTSMFNSMKCKPVQGRMHQGKEAPQFVAIFQPMVVLKGGLSSGYKNYIAEKGLHDETYSPDTAALIEISGTSVHNNKAQQVERVATSLNSYSCFILQSSTTVSTWYGNQSTPEQQQLAAKVVELLKSGVPVKFSREGKESLAFWLALGGKQSYSSSKVTQEIIREPHLFEVISNKGKLEIEEVHSFEQDDLFPEDVLILDTHAEVIVWVGHLAQSTEKQNAFETGEKYVELAASMDSLSPSVILYRVTEGNEPCFFTTYFSWDPAKTTAHGNAFHKKAVQLFGSGCVAESQDVKPPGNKLSGATQRASAMAALTSAFSKSTTAPKTPQHGPPPRMLARGSQRAAAIAALSNVLTAEKKGPPSDHHSPPHRHKKFSSLESASAPVSSSTSPVNFDQAPFRSGNVTPVRSENVTPVKGEEASDVFGNNEVADETSEPNAETNEEEPSNKETTDENENGGEDIQSTYSYERLIAKSTNPVIGIDYKKREMYLSPEEFEEIFKMSKEAFYQLPRWKQDQVKKKVDLF</sequence>
<dbReference type="InterPro" id="IPR007123">
    <property type="entry name" value="Gelsolin-like_dom"/>
</dbReference>
<keyword evidence="2" id="KW-0677">Repeat</keyword>
<feature type="region of interest" description="Disordered" evidence="3">
    <location>
        <begin position="120"/>
        <end position="158"/>
    </location>
</feature>
<dbReference type="Pfam" id="PF02209">
    <property type="entry name" value="VHP"/>
    <property type="match status" value="1"/>
</dbReference>
<dbReference type="PANTHER" id="PTHR11977:SF132">
    <property type="entry name" value="VILLIN HEADPIECE, VILLIN_GELSOLIN, ADF-H_GELSOLIN-LIKE DOMAIN PROTEIN-RELATED"/>
    <property type="match status" value="1"/>
</dbReference>
<feature type="domain" description="HP" evidence="4">
    <location>
        <begin position="941"/>
        <end position="1006"/>
    </location>
</feature>
<evidence type="ECO:0000259" key="4">
    <source>
        <dbReference type="PROSITE" id="PS51089"/>
    </source>
</evidence>
<dbReference type="GO" id="GO:0051693">
    <property type="term" value="P:actin filament capping"/>
    <property type="evidence" value="ECO:0007669"/>
    <property type="project" value="UniProtKB-KW"/>
</dbReference>
<feature type="compositionally biased region" description="Polar residues" evidence="3">
    <location>
        <begin position="884"/>
        <end position="894"/>
    </location>
</feature>
<dbReference type="SMART" id="SM00153">
    <property type="entry name" value="VHP"/>
    <property type="match status" value="1"/>
</dbReference>
<dbReference type="CDD" id="cd11291">
    <property type="entry name" value="gelsolin_S6_like"/>
    <property type="match status" value="1"/>
</dbReference>
<dbReference type="GO" id="GO:0051014">
    <property type="term" value="P:actin filament severing"/>
    <property type="evidence" value="ECO:0000318"/>
    <property type="project" value="GO_Central"/>
</dbReference>
<comment type="caution">
    <text evidence="5">The sequence shown here is derived from an EMBL/GenBank/DDBJ whole genome shotgun (WGS) entry which is preliminary data.</text>
</comment>
<protein>
    <recommendedName>
        <fullName evidence="4">HP domain-containing protein</fullName>
    </recommendedName>
</protein>
<dbReference type="CDD" id="cd11293">
    <property type="entry name" value="gelsolin_S4_like"/>
    <property type="match status" value="1"/>
</dbReference>
<dbReference type="InterPro" id="IPR036886">
    <property type="entry name" value="Villin_headpiece_dom_sf"/>
</dbReference>
<dbReference type="GO" id="GO:0007015">
    <property type="term" value="P:actin filament organization"/>
    <property type="evidence" value="ECO:0007669"/>
    <property type="project" value="UniProtKB-ARBA"/>
</dbReference>
<evidence type="ECO:0000313" key="5">
    <source>
        <dbReference type="EMBL" id="KAJ0187805.1"/>
    </source>
</evidence>
<feature type="region of interest" description="Disordered" evidence="3">
    <location>
        <begin position="839"/>
        <end position="944"/>
    </location>
</feature>
<feature type="compositionally biased region" description="Acidic residues" evidence="3">
    <location>
        <begin position="911"/>
        <end position="926"/>
    </location>
</feature>
<feature type="compositionally biased region" description="Polar residues" evidence="3">
    <location>
        <begin position="799"/>
        <end position="808"/>
    </location>
</feature>
<dbReference type="EMBL" id="NBSK02000009">
    <property type="protein sequence ID" value="KAJ0187805.1"/>
    <property type="molecule type" value="Genomic_DNA"/>
</dbReference>
<dbReference type="AlphaFoldDB" id="A0A9R1UHY4"/>
<dbReference type="Pfam" id="PF00626">
    <property type="entry name" value="Gelsolin"/>
    <property type="match status" value="5"/>
</dbReference>
<dbReference type="CDD" id="cd11290">
    <property type="entry name" value="gelsolin_S1_like"/>
    <property type="match status" value="1"/>
</dbReference>
<accession>A0A9R1UHY4</accession>
<dbReference type="Gene3D" id="1.10.950.10">
    <property type="entry name" value="Villin headpiece domain"/>
    <property type="match status" value="1"/>
</dbReference>
<feature type="region of interest" description="Disordered" evidence="3">
    <location>
        <begin position="799"/>
        <end position="825"/>
    </location>
</feature>
<evidence type="ECO:0000256" key="2">
    <source>
        <dbReference type="ARBA" id="ARBA00022737"/>
    </source>
</evidence>
<gene>
    <name evidence="5" type="ORF">LSAT_V11C900466670</name>
</gene>
<reference evidence="5 6" key="1">
    <citation type="journal article" date="2017" name="Nat. Commun.">
        <title>Genome assembly with in vitro proximity ligation data and whole-genome triplication in lettuce.</title>
        <authorList>
            <person name="Reyes-Chin-Wo S."/>
            <person name="Wang Z."/>
            <person name="Yang X."/>
            <person name="Kozik A."/>
            <person name="Arikit S."/>
            <person name="Song C."/>
            <person name="Xia L."/>
            <person name="Froenicke L."/>
            <person name="Lavelle D.O."/>
            <person name="Truco M.J."/>
            <person name="Xia R."/>
            <person name="Zhu S."/>
            <person name="Xu C."/>
            <person name="Xu H."/>
            <person name="Xu X."/>
            <person name="Cox K."/>
            <person name="Korf I."/>
            <person name="Meyers B.C."/>
            <person name="Michelmore R.W."/>
        </authorList>
    </citation>
    <scope>NUCLEOTIDE SEQUENCE [LARGE SCALE GENOMIC DNA]</scope>
    <source>
        <strain evidence="6">cv. Salinas</strain>
        <tissue evidence="5">Seedlings</tissue>
    </source>
</reference>
<dbReference type="PROSITE" id="PS51089">
    <property type="entry name" value="HP"/>
    <property type="match status" value="1"/>
</dbReference>
<name>A0A9R1UHY4_LACSA</name>
<dbReference type="FunFam" id="3.40.20.10:FF:000001">
    <property type="entry name" value="Gelsolin"/>
    <property type="match status" value="1"/>
</dbReference>
<feature type="compositionally biased region" description="Acidic residues" evidence="3">
    <location>
        <begin position="130"/>
        <end position="149"/>
    </location>
</feature>
<dbReference type="PRINTS" id="PR00597">
    <property type="entry name" value="GELSOLIN"/>
</dbReference>
<dbReference type="Proteomes" id="UP000235145">
    <property type="component" value="Unassembled WGS sequence"/>
</dbReference>
<dbReference type="Gene3D" id="3.40.20.10">
    <property type="entry name" value="Severin"/>
    <property type="match status" value="6"/>
</dbReference>
<dbReference type="GO" id="GO:0051015">
    <property type="term" value="F:actin filament binding"/>
    <property type="evidence" value="ECO:0007669"/>
    <property type="project" value="InterPro"/>
</dbReference>
<dbReference type="SUPFAM" id="SSF55753">
    <property type="entry name" value="Actin depolymerizing proteins"/>
    <property type="match status" value="6"/>
</dbReference>
<keyword evidence="1" id="KW-0117">Actin capping</keyword>
<dbReference type="CDD" id="cd11289">
    <property type="entry name" value="gelsolin_S2_like"/>
    <property type="match status" value="1"/>
</dbReference>
<dbReference type="InterPro" id="IPR003128">
    <property type="entry name" value="Villin_headpiece"/>
</dbReference>
<dbReference type="PANTHER" id="PTHR11977">
    <property type="entry name" value="VILLIN"/>
    <property type="match status" value="1"/>
</dbReference>
<feature type="compositionally biased region" description="Basic and acidic residues" evidence="3">
    <location>
        <begin position="839"/>
        <end position="849"/>
    </location>
</feature>
<dbReference type="SMART" id="SM00262">
    <property type="entry name" value="GEL"/>
    <property type="match status" value="6"/>
</dbReference>